<dbReference type="EMBL" id="JAUCML010000013">
    <property type="protein sequence ID" value="MDM7886580.1"/>
    <property type="molecule type" value="Genomic_DNA"/>
</dbReference>
<gene>
    <name evidence="2" type="ORF">QUG92_15825</name>
</gene>
<keyword evidence="3" id="KW-1185">Reference proteome</keyword>
<protein>
    <submittedName>
        <fullName evidence="2">Uncharacterized protein</fullName>
    </submittedName>
</protein>
<accession>A0ABT7TAI5</accession>
<evidence type="ECO:0000313" key="3">
    <source>
        <dbReference type="Proteomes" id="UP001237823"/>
    </source>
</evidence>
<comment type="caution">
    <text evidence="2">The sequence shown here is derived from an EMBL/GenBank/DDBJ whole genome shotgun (WGS) entry which is preliminary data.</text>
</comment>
<feature type="region of interest" description="Disordered" evidence="1">
    <location>
        <begin position="106"/>
        <end position="132"/>
    </location>
</feature>
<evidence type="ECO:0000256" key="1">
    <source>
        <dbReference type="SAM" id="MobiDB-lite"/>
    </source>
</evidence>
<dbReference type="Proteomes" id="UP001237823">
    <property type="component" value="Unassembled WGS sequence"/>
</dbReference>
<sequence>MNVTASVPLSTCAYKVDTYACWPAGATAPALNTTIPFKATVRIFAAQRTSPTDASFCETRLVQDYPLTIDERTHHYTATATHTLSLDPACTGRVTVKTELHDVSGRGYVGTPSSDATTPGKGYQNAVGATWN</sequence>
<evidence type="ECO:0000313" key="2">
    <source>
        <dbReference type="EMBL" id="MDM7886580.1"/>
    </source>
</evidence>
<dbReference type="RefSeq" id="WP_289459925.1">
    <property type="nucleotide sequence ID" value="NZ_JAUCML010000013.1"/>
</dbReference>
<proteinExistence type="predicted"/>
<organism evidence="2 3">
    <name type="scientific">Curtobacterium citri</name>
    <dbReference type="NCBI Taxonomy" id="3055139"/>
    <lineage>
        <taxon>Bacteria</taxon>
        <taxon>Bacillati</taxon>
        <taxon>Actinomycetota</taxon>
        <taxon>Actinomycetes</taxon>
        <taxon>Micrococcales</taxon>
        <taxon>Microbacteriaceae</taxon>
        <taxon>Curtobacterium</taxon>
    </lineage>
</organism>
<name>A0ABT7TAI5_9MICO</name>
<reference evidence="2 3" key="1">
    <citation type="submission" date="2023-06" db="EMBL/GenBank/DDBJ databases">
        <authorList>
            <person name="Feng G."/>
            <person name="Li J."/>
            <person name="Zhu H."/>
        </authorList>
    </citation>
    <scope>NUCLEOTIDE SEQUENCE [LARGE SCALE GENOMIC DNA]</scope>
    <source>
        <strain evidence="2 3">RHCKG23</strain>
    </source>
</reference>